<organism evidence="2 3">
    <name type="scientific">Psylliodes chrysocephalus</name>
    <dbReference type="NCBI Taxonomy" id="3402493"/>
    <lineage>
        <taxon>Eukaryota</taxon>
        <taxon>Metazoa</taxon>
        <taxon>Ecdysozoa</taxon>
        <taxon>Arthropoda</taxon>
        <taxon>Hexapoda</taxon>
        <taxon>Insecta</taxon>
        <taxon>Pterygota</taxon>
        <taxon>Neoptera</taxon>
        <taxon>Endopterygota</taxon>
        <taxon>Coleoptera</taxon>
        <taxon>Polyphaga</taxon>
        <taxon>Cucujiformia</taxon>
        <taxon>Chrysomeloidea</taxon>
        <taxon>Chrysomelidae</taxon>
        <taxon>Galerucinae</taxon>
        <taxon>Alticini</taxon>
        <taxon>Psylliodes</taxon>
    </lineage>
</organism>
<evidence type="ECO:0000313" key="2">
    <source>
        <dbReference type="EMBL" id="CAH1108999.1"/>
    </source>
</evidence>
<reference evidence="2" key="1">
    <citation type="submission" date="2022-01" db="EMBL/GenBank/DDBJ databases">
        <authorList>
            <person name="King R."/>
        </authorList>
    </citation>
    <scope>NUCLEOTIDE SEQUENCE</scope>
</reference>
<dbReference type="EMBL" id="OV651815">
    <property type="protein sequence ID" value="CAH1108999.1"/>
    <property type="molecule type" value="Genomic_DNA"/>
</dbReference>
<evidence type="ECO:0000256" key="1">
    <source>
        <dbReference type="SAM" id="SignalP"/>
    </source>
</evidence>
<keyword evidence="3" id="KW-1185">Reference proteome</keyword>
<evidence type="ECO:0000313" key="3">
    <source>
        <dbReference type="Proteomes" id="UP001153636"/>
    </source>
</evidence>
<protein>
    <submittedName>
        <fullName evidence="2">Uncharacterized protein</fullName>
    </submittedName>
</protein>
<name>A0A9P0D1W9_9CUCU</name>
<proteinExistence type="predicted"/>
<dbReference type="AlphaFoldDB" id="A0A9P0D1W9"/>
<feature type="signal peptide" evidence="1">
    <location>
        <begin position="1"/>
        <end position="19"/>
    </location>
</feature>
<dbReference type="OrthoDB" id="6817029at2759"/>
<feature type="chain" id="PRO_5040104991" evidence="1">
    <location>
        <begin position="20"/>
        <end position="153"/>
    </location>
</feature>
<gene>
    <name evidence="2" type="ORF">PSYICH_LOCUS9281</name>
</gene>
<keyword evidence="1" id="KW-0732">Signal</keyword>
<sequence>MFQVYTLHVFILFIYFVNAEFKYKTDFKLIKPHEVLEKRRNQNGTNFDSKFAAEKTSRDNGGNYGDLLYKYRQNGDVLLLREVVIAEVLYSNDQDIRWTASINGARISSVRVLNFGRERAYCLRIDVAAGDAEVVLRIPSLQDPRVMIEIYGF</sequence>
<dbReference type="Proteomes" id="UP001153636">
    <property type="component" value="Chromosome 3"/>
</dbReference>
<accession>A0A9P0D1W9</accession>